<dbReference type="Proteomes" id="UP000824533">
    <property type="component" value="Linkage Group LG15"/>
</dbReference>
<comment type="caution">
    <text evidence="1">The sequence shown here is derived from an EMBL/GenBank/DDBJ whole genome shotgun (WGS) entry which is preliminary data.</text>
</comment>
<name>A0ACC1CVH2_9NEOP</name>
<keyword evidence="2" id="KW-1185">Reference proteome</keyword>
<evidence type="ECO:0000313" key="2">
    <source>
        <dbReference type="Proteomes" id="UP000824533"/>
    </source>
</evidence>
<reference evidence="1 2" key="1">
    <citation type="journal article" date="2021" name="Front. Genet.">
        <title>Chromosome-Level Genome Assembly Reveals Significant Gene Expansion in the Toll and IMD Signaling Pathways of Dendrolimus kikuchii.</title>
        <authorList>
            <person name="Zhou J."/>
            <person name="Wu P."/>
            <person name="Xiong Z."/>
            <person name="Liu N."/>
            <person name="Zhao N."/>
            <person name="Ji M."/>
            <person name="Qiu Y."/>
            <person name="Yang B."/>
        </authorList>
    </citation>
    <scope>NUCLEOTIDE SEQUENCE [LARGE SCALE GENOMIC DNA]</scope>
    <source>
        <strain evidence="1">Ann1</strain>
    </source>
</reference>
<protein>
    <submittedName>
        <fullName evidence="1">Uncharacterized protein</fullName>
    </submittedName>
</protein>
<sequence length="342" mass="39209">MRALAAILTLALCSCRLHASEPRSPYDLLSRKIRSLLDHSKNHPVARLVNCGKHLGPTKCLSALSVWRAEKALTSLATGTTSQFNLTEDVEQFPWNQYSNSSEEQLYSQLCDDTEKLLEQRPMSLTMIPGYTFQLTSNGNGKLNVDVFRKNETEESQGRGSMKKMKKSFYKILPFLMVPGLIMSAILPFVLPALKMMVVGVGILNNMALSGAVFTLLRNNAFSDRYDKKVIYVNAGYKNEKHSTIQYKNPTHDNYDTHYSDFTHHSDHDEHTFGEDLETIEEVPANSDWLKQYYYGNDYRHIKDLGYQVERRSEQQEEVRTKNKKELSKIKPANHREESDRS</sequence>
<organism evidence="1 2">
    <name type="scientific">Dendrolimus kikuchii</name>
    <dbReference type="NCBI Taxonomy" id="765133"/>
    <lineage>
        <taxon>Eukaryota</taxon>
        <taxon>Metazoa</taxon>
        <taxon>Ecdysozoa</taxon>
        <taxon>Arthropoda</taxon>
        <taxon>Hexapoda</taxon>
        <taxon>Insecta</taxon>
        <taxon>Pterygota</taxon>
        <taxon>Neoptera</taxon>
        <taxon>Endopterygota</taxon>
        <taxon>Lepidoptera</taxon>
        <taxon>Glossata</taxon>
        <taxon>Ditrysia</taxon>
        <taxon>Bombycoidea</taxon>
        <taxon>Lasiocampidae</taxon>
        <taxon>Dendrolimus</taxon>
    </lineage>
</organism>
<gene>
    <name evidence="1" type="ORF">K1T71_008794</name>
</gene>
<proteinExistence type="predicted"/>
<accession>A0ACC1CVH2</accession>
<evidence type="ECO:0000313" key="1">
    <source>
        <dbReference type="EMBL" id="KAJ0175635.1"/>
    </source>
</evidence>
<dbReference type="EMBL" id="CM034401">
    <property type="protein sequence ID" value="KAJ0175635.1"/>
    <property type="molecule type" value="Genomic_DNA"/>
</dbReference>